<dbReference type="AlphaFoldDB" id="A0A1X7TK47"/>
<dbReference type="InParanoid" id="A0A1X7TK47"/>
<evidence type="ECO:0000313" key="2">
    <source>
        <dbReference type="EnsemblMetazoa" id="Aqu2.1.15240_001"/>
    </source>
</evidence>
<name>A0A1X7TK47_AMPQE</name>
<proteinExistence type="predicted"/>
<accession>A0A1X7TK47</accession>
<protein>
    <submittedName>
        <fullName evidence="2">Uncharacterized protein</fullName>
    </submittedName>
</protein>
<organism evidence="2">
    <name type="scientific">Amphimedon queenslandica</name>
    <name type="common">Sponge</name>
    <dbReference type="NCBI Taxonomy" id="400682"/>
    <lineage>
        <taxon>Eukaryota</taxon>
        <taxon>Metazoa</taxon>
        <taxon>Porifera</taxon>
        <taxon>Demospongiae</taxon>
        <taxon>Heteroscleromorpha</taxon>
        <taxon>Haplosclerida</taxon>
        <taxon>Niphatidae</taxon>
        <taxon>Amphimedon</taxon>
    </lineage>
</organism>
<sequence length="78" mass="8662">MLPCLLLIHYQRGYQQKGSATLYEKIWNFCPDNSNNKTCPMPSVAKPSSSAHHKPKAPSLGGTSMGVPPAPKRRRKQQ</sequence>
<dbReference type="EnsemblMetazoa" id="Aqu2.1.15240_001">
    <property type="protein sequence ID" value="Aqu2.1.15240_001"/>
    <property type="gene ID" value="Aqu2.1.15240"/>
</dbReference>
<feature type="region of interest" description="Disordered" evidence="1">
    <location>
        <begin position="41"/>
        <end position="78"/>
    </location>
</feature>
<evidence type="ECO:0000256" key="1">
    <source>
        <dbReference type="SAM" id="MobiDB-lite"/>
    </source>
</evidence>
<reference evidence="2" key="1">
    <citation type="submission" date="2017-05" db="UniProtKB">
        <authorList>
            <consortium name="EnsemblMetazoa"/>
        </authorList>
    </citation>
    <scope>IDENTIFICATION</scope>
</reference>